<gene>
    <name evidence="6" type="ORF">TRIADDRAFT_56093</name>
</gene>
<dbReference type="EMBL" id="DS985244">
    <property type="protein sequence ID" value="EDV25709.1"/>
    <property type="molecule type" value="Genomic_DNA"/>
</dbReference>
<keyword evidence="3" id="KW-0863">Zinc-finger</keyword>
<dbReference type="PANTHER" id="PTHR46481">
    <property type="entry name" value="ZINC FINGER BED DOMAIN-CONTAINING PROTEIN 4"/>
    <property type="match status" value="1"/>
</dbReference>
<evidence type="ECO:0000313" key="6">
    <source>
        <dbReference type="EMBL" id="EDV25709.1"/>
    </source>
</evidence>
<evidence type="ECO:0000256" key="3">
    <source>
        <dbReference type="ARBA" id="ARBA00022771"/>
    </source>
</evidence>
<dbReference type="SUPFAM" id="SSF53098">
    <property type="entry name" value="Ribonuclease H-like"/>
    <property type="match status" value="1"/>
</dbReference>
<keyword evidence="7" id="KW-1185">Reference proteome</keyword>
<sequence length="688" mass="78508">MTKHILENCSAVPSEIKQYHNIKYNKSADSDMECTALNNAEWLASANPLSAPPALGKKRKISDYGMAKPTNLEHTALYSSLVLALITSDIPWKFLDNGYFREFQMRLHPDFQPLSGYQACEQIVNKLQLQTDEDITNFLLDSTYLTISCDATNSVDNWNITNWVATNENAYSELIYITSRPCAKTAPDIFEEIYSFIGRLKLPVSTQVSFCSDSSDIDAAVKKKVREQPDARIGLTGSCLAHQSNFIMKDVIRNLTYLGNSIGTCQKIARFTHQSKSFYGLLRDELDIQDISIWIPTQAQWYSIAMCVKQILCIEKELKVASGKCSDDAFMPFDTPESNLQSIINDDHFWSDLKSTYAILTPFNFIAAMSERSDITSSQFLITWMWLLCLLNNAPEVDNTIRINIFNNIEKRIQNFIEDHQIISIVLDPRIYLTGLSQFGKRRVRSLFSQFVERLYPQVDIALIMEQYIAYCHKRFPFDDKITWNHMAKAPITFWNEYSQETSELSTVAITIITLTPHASTCERAWSAYATIPNTKQHNRLNFENITKICKIKHHYDTQKIINATAAGAKRYALILCNMVKIKREHLLGNEEDRPDETPTTEAIQDMNDNLSDSEDANFIRAIAEVADPEFRDDLPSNSGMSCNRSVDVQAPEDITMKDFTLSWLDLTAQTLDNIEEIVRSFVPIVPR</sequence>
<keyword evidence="5" id="KW-0539">Nucleus</keyword>
<accession>B3RTY9</accession>
<evidence type="ECO:0000256" key="2">
    <source>
        <dbReference type="ARBA" id="ARBA00022723"/>
    </source>
</evidence>
<proteinExistence type="predicted"/>
<evidence type="ECO:0008006" key="8">
    <source>
        <dbReference type="Google" id="ProtNLM"/>
    </source>
</evidence>
<evidence type="ECO:0000256" key="4">
    <source>
        <dbReference type="ARBA" id="ARBA00022833"/>
    </source>
</evidence>
<reference evidence="6 7" key="1">
    <citation type="journal article" date="2008" name="Nature">
        <title>The Trichoplax genome and the nature of placozoans.</title>
        <authorList>
            <person name="Srivastava M."/>
            <person name="Begovic E."/>
            <person name="Chapman J."/>
            <person name="Putnam N.H."/>
            <person name="Hellsten U."/>
            <person name="Kawashima T."/>
            <person name="Kuo A."/>
            <person name="Mitros T."/>
            <person name="Salamov A."/>
            <person name="Carpenter M.L."/>
            <person name="Signorovitch A.Y."/>
            <person name="Moreno M.A."/>
            <person name="Kamm K."/>
            <person name="Grimwood J."/>
            <person name="Schmutz J."/>
            <person name="Shapiro H."/>
            <person name="Grigoriev I.V."/>
            <person name="Buss L.W."/>
            <person name="Schierwater B."/>
            <person name="Dellaporta S.L."/>
            <person name="Rokhsar D.S."/>
        </authorList>
    </citation>
    <scope>NUCLEOTIDE SEQUENCE [LARGE SCALE GENOMIC DNA]</scope>
    <source>
        <strain evidence="6 7">Grell-BS-1999</strain>
    </source>
</reference>
<dbReference type="OMA" id="CSRWIYE"/>
<dbReference type="InParanoid" id="B3RTY9"/>
<dbReference type="CTD" id="6753465"/>
<dbReference type="InterPro" id="IPR012337">
    <property type="entry name" value="RNaseH-like_sf"/>
</dbReference>
<dbReference type="Proteomes" id="UP000009022">
    <property type="component" value="Unassembled WGS sequence"/>
</dbReference>
<keyword evidence="2" id="KW-0479">Metal-binding</keyword>
<dbReference type="PhylomeDB" id="B3RTY9"/>
<dbReference type="GeneID" id="6753465"/>
<dbReference type="GO" id="GO:0005634">
    <property type="term" value="C:nucleus"/>
    <property type="evidence" value="ECO:0007669"/>
    <property type="project" value="UniProtKB-SubCell"/>
</dbReference>
<dbReference type="PANTHER" id="PTHR46481:SF10">
    <property type="entry name" value="ZINC FINGER BED DOMAIN-CONTAINING PROTEIN 39"/>
    <property type="match status" value="1"/>
</dbReference>
<dbReference type="AlphaFoldDB" id="B3RTY9"/>
<dbReference type="GO" id="GO:0008270">
    <property type="term" value="F:zinc ion binding"/>
    <property type="evidence" value="ECO:0007669"/>
    <property type="project" value="UniProtKB-KW"/>
</dbReference>
<comment type="subcellular location">
    <subcellularLocation>
        <location evidence="1">Nucleus</location>
    </subcellularLocation>
</comment>
<dbReference type="OrthoDB" id="4951847at2759"/>
<protein>
    <recommendedName>
        <fullName evidence="8">HAT C-terminal dimerisation domain-containing protein</fullName>
    </recommendedName>
</protein>
<evidence type="ECO:0000256" key="1">
    <source>
        <dbReference type="ARBA" id="ARBA00004123"/>
    </source>
</evidence>
<dbReference type="RefSeq" id="XP_002111742.1">
    <property type="nucleotide sequence ID" value="XM_002111706.1"/>
</dbReference>
<name>B3RTY9_TRIAD</name>
<dbReference type="KEGG" id="tad:TRIADDRAFT_56093"/>
<dbReference type="eggNOG" id="ENOG502S6JI">
    <property type="taxonomic scope" value="Eukaryota"/>
</dbReference>
<evidence type="ECO:0000313" key="7">
    <source>
        <dbReference type="Proteomes" id="UP000009022"/>
    </source>
</evidence>
<dbReference type="InterPro" id="IPR052035">
    <property type="entry name" value="ZnF_BED_domain_contain"/>
</dbReference>
<organism evidence="6 7">
    <name type="scientific">Trichoplax adhaerens</name>
    <name type="common">Trichoplax reptans</name>
    <dbReference type="NCBI Taxonomy" id="10228"/>
    <lineage>
        <taxon>Eukaryota</taxon>
        <taxon>Metazoa</taxon>
        <taxon>Placozoa</taxon>
        <taxon>Uniplacotomia</taxon>
        <taxon>Trichoplacea</taxon>
        <taxon>Trichoplacidae</taxon>
        <taxon>Trichoplax</taxon>
    </lineage>
</organism>
<evidence type="ECO:0000256" key="5">
    <source>
        <dbReference type="ARBA" id="ARBA00023242"/>
    </source>
</evidence>
<keyword evidence="4" id="KW-0862">Zinc</keyword>
<dbReference type="HOGENOM" id="CLU_015482_0_0_1"/>